<evidence type="ECO:0008006" key="3">
    <source>
        <dbReference type="Google" id="ProtNLM"/>
    </source>
</evidence>
<evidence type="ECO:0000313" key="1">
    <source>
        <dbReference type="EMBL" id="KIM40684.1"/>
    </source>
</evidence>
<organism evidence="1 2">
    <name type="scientific">Hebeloma cylindrosporum</name>
    <dbReference type="NCBI Taxonomy" id="76867"/>
    <lineage>
        <taxon>Eukaryota</taxon>
        <taxon>Fungi</taxon>
        <taxon>Dikarya</taxon>
        <taxon>Basidiomycota</taxon>
        <taxon>Agaricomycotina</taxon>
        <taxon>Agaricomycetes</taxon>
        <taxon>Agaricomycetidae</taxon>
        <taxon>Agaricales</taxon>
        <taxon>Agaricineae</taxon>
        <taxon>Hymenogastraceae</taxon>
        <taxon>Hebeloma</taxon>
    </lineage>
</organism>
<dbReference type="Gene3D" id="1.20.1280.50">
    <property type="match status" value="1"/>
</dbReference>
<accession>A0A0C3C900</accession>
<evidence type="ECO:0000313" key="2">
    <source>
        <dbReference type="Proteomes" id="UP000053424"/>
    </source>
</evidence>
<dbReference type="AlphaFoldDB" id="A0A0C3C900"/>
<reference evidence="1 2" key="1">
    <citation type="submission" date="2014-04" db="EMBL/GenBank/DDBJ databases">
        <authorList>
            <consortium name="DOE Joint Genome Institute"/>
            <person name="Kuo A."/>
            <person name="Gay G."/>
            <person name="Dore J."/>
            <person name="Kohler A."/>
            <person name="Nagy L.G."/>
            <person name="Floudas D."/>
            <person name="Copeland A."/>
            <person name="Barry K.W."/>
            <person name="Cichocki N."/>
            <person name="Veneault-Fourrey C."/>
            <person name="LaButti K."/>
            <person name="Lindquist E.A."/>
            <person name="Lipzen A."/>
            <person name="Lundell T."/>
            <person name="Morin E."/>
            <person name="Murat C."/>
            <person name="Sun H."/>
            <person name="Tunlid A."/>
            <person name="Henrissat B."/>
            <person name="Grigoriev I.V."/>
            <person name="Hibbett D.S."/>
            <person name="Martin F."/>
            <person name="Nordberg H.P."/>
            <person name="Cantor M.N."/>
            <person name="Hua S.X."/>
        </authorList>
    </citation>
    <scope>NUCLEOTIDE SEQUENCE [LARGE SCALE GENOMIC DNA]</scope>
    <source>
        <strain evidence="2">h7</strain>
    </source>
</reference>
<dbReference type="Proteomes" id="UP000053424">
    <property type="component" value="Unassembled WGS sequence"/>
</dbReference>
<protein>
    <recommendedName>
        <fullName evidence="3">F-box domain-containing protein</fullName>
    </recommendedName>
</protein>
<dbReference type="HOGENOM" id="CLU_030662_0_0_1"/>
<sequence length="508" mass="57365">MAHLGNTIQALNNKILGRIFSFNATGCYSDLTTARHTSQVCTSWRQIILDVPSIWGNLIDLGCLLQKSDAWRNEVLHRAGNADLAIHGPIWCITNPEKFVIAEKFLELLISNHWTRIYWLDVTFPNFHRPTSWSGACAWRAIESPAPKLTFFSICFGDDMPSTFSSPSFTLFAHDAPQLTHFKQNHIPIDLSKISSSICLTSLTLDSVSNFNLGIILKTCSQMYLLQSLDLLFGTKPGASPSLEGPVSQTDLPLLSSLHINAELRFSMAFLDHVEPCPGCSLNLLTHDDVSLVPRITADEFLTIRRIIGKHANNYLCLWSPPRDFLFRSDHQAYFIDIMLGEVTVHIRCALQVDATPDRPISALYFDFLKTVDPVYIAGVKEFALISFLVLPFDQQSMDFFRIAMPDLEELSITTSSLVKLLEAVEPDFGGFFLQLRKIVWLAEDTVFPDITELIERFLTNRQNLGIPIQEIDLTDWAHRGRTPPISRALPVWFTRPFVSSIRLGHSR</sequence>
<gene>
    <name evidence="1" type="ORF">M413DRAFT_28468</name>
</gene>
<dbReference type="OrthoDB" id="3023006at2759"/>
<keyword evidence="2" id="KW-1185">Reference proteome</keyword>
<name>A0A0C3C900_HEBCY</name>
<reference evidence="2" key="2">
    <citation type="submission" date="2015-01" db="EMBL/GenBank/DDBJ databases">
        <title>Evolutionary Origins and Diversification of the Mycorrhizal Mutualists.</title>
        <authorList>
            <consortium name="DOE Joint Genome Institute"/>
            <consortium name="Mycorrhizal Genomics Consortium"/>
            <person name="Kohler A."/>
            <person name="Kuo A."/>
            <person name="Nagy L.G."/>
            <person name="Floudas D."/>
            <person name="Copeland A."/>
            <person name="Barry K.W."/>
            <person name="Cichocki N."/>
            <person name="Veneault-Fourrey C."/>
            <person name="LaButti K."/>
            <person name="Lindquist E.A."/>
            <person name="Lipzen A."/>
            <person name="Lundell T."/>
            <person name="Morin E."/>
            <person name="Murat C."/>
            <person name="Riley R."/>
            <person name="Ohm R."/>
            <person name="Sun H."/>
            <person name="Tunlid A."/>
            <person name="Henrissat B."/>
            <person name="Grigoriev I.V."/>
            <person name="Hibbett D.S."/>
            <person name="Martin F."/>
        </authorList>
    </citation>
    <scope>NUCLEOTIDE SEQUENCE [LARGE SCALE GENOMIC DNA]</scope>
    <source>
        <strain evidence="2">h7</strain>
    </source>
</reference>
<dbReference type="EMBL" id="KN831782">
    <property type="protein sequence ID" value="KIM40684.1"/>
    <property type="molecule type" value="Genomic_DNA"/>
</dbReference>
<proteinExistence type="predicted"/>